<dbReference type="GO" id="GO:0004499">
    <property type="term" value="F:N,N-dimethylaniline monooxygenase activity"/>
    <property type="evidence" value="ECO:0007669"/>
    <property type="project" value="InterPro"/>
</dbReference>
<dbReference type="Pfam" id="PF00743">
    <property type="entry name" value="FMO-like"/>
    <property type="match status" value="1"/>
</dbReference>
<proteinExistence type="inferred from homology"/>
<dbReference type="GO" id="GO:0050661">
    <property type="term" value="F:NADP binding"/>
    <property type="evidence" value="ECO:0007669"/>
    <property type="project" value="InterPro"/>
</dbReference>
<dbReference type="Proteomes" id="UP000800036">
    <property type="component" value="Unassembled WGS sequence"/>
</dbReference>
<dbReference type="InterPro" id="IPR050346">
    <property type="entry name" value="FMO-like"/>
</dbReference>
<dbReference type="SUPFAM" id="SSF51905">
    <property type="entry name" value="FAD/NAD(P)-binding domain"/>
    <property type="match status" value="1"/>
</dbReference>
<protein>
    <submittedName>
        <fullName evidence="7">FAD/NAD(P)-binding domain-containing protein</fullName>
    </submittedName>
</protein>
<feature type="compositionally biased region" description="Low complexity" evidence="6">
    <location>
        <begin position="443"/>
        <end position="454"/>
    </location>
</feature>
<dbReference type="PRINTS" id="PR00370">
    <property type="entry name" value="FMOXYGENASE"/>
</dbReference>
<keyword evidence="5" id="KW-0560">Oxidoreductase</keyword>
<evidence type="ECO:0000256" key="3">
    <source>
        <dbReference type="ARBA" id="ARBA00022827"/>
    </source>
</evidence>
<dbReference type="GO" id="GO:0050660">
    <property type="term" value="F:flavin adenine dinucleotide binding"/>
    <property type="evidence" value="ECO:0007669"/>
    <property type="project" value="InterPro"/>
</dbReference>
<organism evidence="7 8">
    <name type="scientific">Bimuria novae-zelandiae CBS 107.79</name>
    <dbReference type="NCBI Taxonomy" id="1447943"/>
    <lineage>
        <taxon>Eukaryota</taxon>
        <taxon>Fungi</taxon>
        <taxon>Dikarya</taxon>
        <taxon>Ascomycota</taxon>
        <taxon>Pezizomycotina</taxon>
        <taxon>Dothideomycetes</taxon>
        <taxon>Pleosporomycetidae</taxon>
        <taxon>Pleosporales</taxon>
        <taxon>Massarineae</taxon>
        <taxon>Didymosphaeriaceae</taxon>
        <taxon>Bimuria</taxon>
    </lineage>
</organism>
<keyword evidence="8" id="KW-1185">Reference proteome</keyword>
<dbReference type="InterPro" id="IPR000960">
    <property type="entry name" value="Flavin_mOase"/>
</dbReference>
<gene>
    <name evidence="7" type="ORF">BU23DRAFT_590081</name>
</gene>
<feature type="region of interest" description="Disordered" evidence="6">
    <location>
        <begin position="433"/>
        <end position="454"/>
    </location>
</feature>
<evidence type="ECO:0000256" key="2">
    <source>
        <dbReference type="ARBA" id="ARBA00022630"/>
    </source>
</evidence>
<dbReference type="AlphaFoldDB" id="A0A6A5V976"/>
<dbReference type="OrthoDB" id="66881at2759"/>
<keyword evidence="4" id="KW-0521">NADP</keyword>
<evidence type="ECO:0000313" key="7">
    <source>
        <dbReference type="EMBL" id="KAF1972582.1"/>
    </source>
</evidence>
<sequence length="454" mass="51047">MGSRLPCFKRRKQVGGLWAYTKDPSMTTALPSTRALISKYTCGMSDFPMPDHYPPHLTQAQFQEYMESYAKHFDLLKDIVSRNDNDTKWRVEVTVNGVPRVEEFDKLALCHGYQTYPEMPKFECKEKFEDILMHAQQFRPEDVEKYKGKNVVMVGMSSTATDVINNIISHAANMYLSHRRGMYIFPTWRDKTPADLLLSWRRRRTGFLLQRYLPGPGASYLRPASCSVPPGASDTIIPLLQAGRLTSLHGIKRFLGPRSIEFTDGSVLDDIDAVVCATGYTADLTVAPFLSSSRPPNYSGPELLPMAVSNIFRHAHPLPSLTQMESAVDAHHAWLAARYAADTTPGSFDRSMVKSWEFQGFLHEAAGTGMENLGEPRLSWVMNHGVETAHAFRVFETGKRRAWEGAREAILRVNRDVASVDFYALRRLSLTRATNTHSPPTSPTQTQIISAQPS</sequence>
<evidence type="ECO:0000256" key="1">
    <source>
        <dbReference type="ARBA" id="ARBA00009183"/>
    </source>
</evidence>
<dbReference type="Gene3D" id="3.50.50.60">
    <property type="entry name" value="FAD/NAD(P)-binding domain"/>
    <property type="match status" value="1"/>
</dbReference>
<dbReference type="PANTHER" id="PTHR23023">
    <property type="entry name" value="DIMETHYLANILINE MONOOXYGENASE"/>
    <property type="match status" value="1"/>
</dbReference>
<name>A0A6A5V976_9PLEO</name>
<evidence type="ECO:0000313" key="8">
    <source>
        <dbReference type="Proteomes" id="UP000800036"/>
    </source>
</evidence>
<dbReference type="PIRSF" id="PIRSF000332">
    <property type="entry name" value="FMO"/>
    <property type="match status" value="1"/>
</dbReference>
<comment type="similarity">
    <text evidence="1">Belongs to the FMO family.</text>
</comment>
<dbReference type="EMBL" id="ML976686">
    <property type="protein sequence ID" value="KAF1972582.1"/>
    <property type="molecule type" value="Genomic_DNA"/>
</dbReference>
<evidence type="ECO:0000256" key="5">
    <source>
        <dbReference type="ARBA" id="ARBA00023002"/>
    </source>
</evidence>
<reference evidence="7" key="1">
    <citation type="journal article" date="2020" name="Stud. Mycol.">
        <title>101 Dothideomycetes genomes: a test case for predicting lifestyles and emergence of pathogens.</title>
        <authorList>
            <person name="Haridas S."/>
            <person name="Albert R."/>
            <person name="Binder M."/>
            <person name="Bloem J."/>
            <person name="Labutti K."/>
            <person name="Salamov A."/>
            <person name="Andreopoulos B."/>
            <person name="Baker S."/>
            <person name="Barry K."/>
            <person name="Bills G."/>
            <person name="Bluhm B."/>
            <person name="Cannon C."/>
            <person name="Castanera R."/>
            <person name="Culley D."/>
            <person name="Daum C."/>
            <person name="Ezra D."/>
            <person name="Gonzalez J."/>
            <person name="Henrissat B."/>
            <person name="Kuo A."/>
            <person name="Liang C."/>
            <person name="Lipzen A."/>
            <person name="Lutzoni F."/>
            <person name="Magnuson J."/>
            <person name="Mondo S."/>
            <person name="Nolan M."/>
            <person name="Ohm R."/>
            <person name="Pangilinan J."/>
            <person name="Park H.-J."/>
            <person name="Ramirez L."/>
            <person name="Alfaro M."/>
            <person name="Sun H."/>
            <person name="Tritt A."/>
            <person name="Yoshinaga Y."/>
            <person name="Zwiers L.-H."/>
            <person name="Turgeon B."/>
            <person name="Goodwin S."/>
            <person name="Spatafora J."/>
            <person name="Crous P."/>
            <person name="Grigoriev I."/>
        </authorList>
    </citation>
    <scope>NUCLEOTIDE SEQUENCE</scope>
    <source>
        <strain evidence="7">CBS 107.79</strain>
    </source>
</reference>
<dbReference type="InterPro" id="IPR036188">
    <property type="entry name" value="FAD/NAD-bd_sf"/>
</dbReference>
<dbReference type="InterPro" id="IPR020946">
    <property type="entry name" value="Flavin_mOase-like"/>
</dbReference>
<accession>A0A6A5V976</accession>
<evidence type="ECO:0000256" key="6">
    <source>
        <dbReference type="SAM" id="MobiDB-lite"/>
    </source>
</evidence>
<keyword evidence="2" id="KW-0285">Flavoprotein</keyword>
<keyword evidence="3" id="KW-0274">FAD</keyword>
<evidence type="ECO:0000256" key="4">
    <source>
        <dbReference type="ARBA" id="ARBA00022857"/>
    </source>
</evidence>